<evidence type="ECO:0000313" key="1">
    <source>
        <dbReference type="EMBL" id="MDX8044697.1"/>
    </source>
</evidence>
<proteinExistence type="predicted"/>
<evidence type="ECO:0000313" key="2">
    <source>
        <dbReference type="Proteomes" id="UP001277972"/>
    </source>
</evidence>
<keyword evidence="2" id="KW-1185">Reference proteome</keyword>
<gene>
    <name evidence="1" type="ORF">SH601_01750</name>
</gene>
<dbReference type="Proteomes" id="UP001277972">
    <property type="component" value="Unassembled WGS sequence"/>
</dbReference>
<protein>
    <submittedName>
        <fullName evidence="1">Uncharacterized protein</fullName>
    </submittedName>
</protein>
<name>A0ACC6M1U2_9BACI</name>
<accession>A0ACC6M1U2</accession>
<dbReference type="EMBL" id="JAWZSR010000001">
    <property type="protein sequence ID" value="MDX8044697.1"/>
    <property type="molecule type" value="Genomic_DNA"/>
</dbReference>
<organism evidence="1 2">
    <name type="scientific">Gracilibacillus pellucidus</name>
    <dbReference type="NCBI Taxonomy" id="3095368"/>
    <lineage>
        <taxon>Bacteria</taxon>
        <taxon>Bacillati</taxon>
        <taxon>Bacillota</taxon>
        <taxon>Bacilli</taxon>
        <taxon>Bacillales</taxon>
        <taxon>Bacillaceae</taxon>
        <taxon>Gracilibacillus</taxon>
    </lineage>
</organism>
<sequence length="58" mass="7103">MNEYTLESLKNLDEQLREWARKDAAPLIRVFTSNKKDFSERTLYREFMFEEYECNCAE</sequence>
<comment type="caution">
    <text evidence="1">The sequence shown here is derived from an EMBL/GenBank/DDBJ whole genome shotgun (WGS) entry which is preliminary data.</text>
</comment>
<reference evidence="1" key="1">
    <citation type="submission" date="2023-11" db="EMBL/GenBank/DDBJ databases">
        <title>Gracilibacillus pellucida a moderately halophilic bacterium isolated from saline soil in Xinjiang province.</title>
        <authorList>
            <person name="Zhang Z."/>
            <person name="Tan F."/>
            <person name="Wang Y."/>
            <person name="Xia M."/>
        </authorList>
    </citation>
    <scope>NUCLEOTIDE SEQUENCE</scope>
    <source>
        <strain evidence="1">S3-1-1</strain>
    </source>
</reference>